<dbReference type="GO" id="GO:0005524">
    <property type="term" value="F:ATP binding"/>
    <property type="evidence" value="ECO:0007669"/>
    <property type="project" value="UniProtKB-UniRule"/>
</dbReference>
<reference evidence="12" key="2">
    <citation type="submission" date="2017-09" db="EMBL/GenBank/DDBJ databases">
        <title>Depth-based differentiation of microbial function through sediment-hosted aquifers and enrichment of novel symbionts in the deep terrestrial subsurface.</title>
        <authorList>
            <person name="Probst A.J."/>
            <person name="Ladd B."/>
            <person name="Jarett J.K."/>
            <person name="Geller-Mcgrath D.E."/>
            <person name="Sieber C.M.K."/>
            <person name="Emerson J.B."/>
            <person name="Anantharaman K."/>
            <person name="Thomas B.C."/>
            <person name="Malmstrom R."/>
            <person name="Stieglmeier M."/>
            <person name="Klingl A."/>
            <person name="Woyke T."/>
            <person name="Ryan C.M."/>
            <person name="Banfield J.F."/>
        </authorList>
    </citation>
    <scope>NUCLEOTIDE SEQUENCE</scope>
    <source>
        <strain evidence="12">CG_4_8_14_3_um_filter_34_18</strain>
    </source>
</reference>
<gene>
    <name evidence="7 12" type="primary">murD</name>
    <name evidence="11" type="ORF">AUK42_01490</name>
    <name evidence="14" type="ORF">CO097_00895</name>
    <name evidence="13" type="ORF">COZ07_10600</name>
    <name evidence="12" type="ORF">COZ58_01970</name>
</gene>
<evidence type="ECO:0000313" key="12">
    <source>
        <dbReference type="EMBL" id="PIX34949.1"/>
    </source>
</evidence>
<evidence type="ECO:0000256" key="1">
    <source>
        <dbReference type="ARBA" id="ARBA00004496"/>
    </source>
</evidence>
<dbReference type="SUPFAM" id="SSF53623">
    <property type="entry name" value="MurD-like peptide ligases, catalytic domain"/>
    <property type="match status" value="1"/>
</dbReference>
<accession>A0A2M7PKW4</accession>
<keyword evidence="7 8" id="KW-0131">Cell cycle</keyword>
<name>A0A1J5H1Y9_9BACT</name>
<dbReference type="Pfam" id="PF02875">
    <property type="entry name" value="Mur_ligase_C"/>
    <property type="match status" value="1"/>
</dbReference>
<dbReference type="Gene3D" id="3.40.1190.10">
    <property type="entry name" value="Mur-like, catalytic domain"/>
    <property type="match status" value="1"/>
</dbReference>
<keyword evidence="5 7" id="KW-0547">Nucleotide-binding</keyword>
<dbReference type="PANTHER" id="PTHR43692:SF1">
    <property type="entry name" value="UDP-N-ACETYLMURAMOYLALANINE--D-GLUTAMATE LIGASE"/>
    <property type="match status" value="1"/>
</dbReference>
<dbReference type="Proteomes" id="UP000230646">
    <property type="component" value="Unassembled WGS sequence"/>
</dbReference>
<feature type="domain" description="Mur ligase central" evidence="10">
    <location>
        <begin position="121"/>
        <end position="299"/>
    </location>
</feature>
<keyword evidence="7 8" id="KW-0132">Cell division</keyword>
<organism evidence="11 15">
    <name type="scientific">Candidatus Infernicultor aquiphilus</name>
    <dbReference type="NCBI Taxonomy" id="1805029"/>
    <lineage>
        <taxon>Bacteria</taxon>
        <taxon>Pseudomonadati</taxon>
        <taxon>Atribacterota</taxon>
        <taxon>Candidatus Phoenicimicrobiia</taxon>
        <taxon>Candidatus Pheonicimicrobiales</taxon>
        <taxon>Candidatus Phoenicimicrobiaceae</taxon>
        <taxon>Candidatus Infernicultor</taxon>
    </lineage>
</organism>
<dbReference type="EMBL" id="MNYY01000033">
    <property type="protein sequence ID" value="OIP73144.1"/>
    <property type="molecule type" value="Genomic_DNA"/>
</dbReference>
<dbReference type="RefSeq" id="WP_406608583.1">
    <property type="nucleotide sequence ID" value="NZ_PFKO01000393.1"/>
</dbReference>
<dbReference type="EMBL" id="PFTV01000021">
    <property type="protein sequence ID" value="PJB57936.1"/>
    <property type="molecule type" value="Genomic_DNA"/>
</dbReference>
<dbReference type="AlphaFoldDB" id="A0A1J5H1Y9"/>
<dbReference type="GO" id="GO:0005737">
    <property type="term" value="C:cytoplasm"/>
    <property type="evidence" value="ECO:0007669"/>
    <property type="project" value="UniProtKB-SubCell"/>
</dbReference>
<reference evidence="11 15" key="1">
    <citation type="journal article" date="2016" name="Environ. Microbiol.">
        <title>Genomic resolution of a cold subsurface aquifer community provides metabolic insights for novel microbes adapted to high CO concentrations.</title>
        <authorList>
            <person name="Probst A.J."/>
            <person name="Castelle C.J."/>
            <person name="Singh A."/>
            <person name="Brown C.T."/>
            <person name="Anantharaman K."/>
            <person name="Sharon I."/>
            <person name="Hug L.A."/>
            <person name="Burstein D."/>
            <person name="Emerson J.B."/>
            <person name="Thomas B.C."/>
            <person name="Banfield J.F."/>
        </authorList>
    </citation>
    <scope>NUCLEOTIDE SEQUENCE [LARGE SCALE GENOMIC DNA]</scope>
    <source>
        <strain evidence="11">CG2_30_33_13</strain>
    </source>
</reference>
<dbReference type="InterPro" id="IPR013221">
    <property type="entry name" value="Mur_ligase_cen"/>
</dbReference>
<accession>A0A2M7K9Z0</accession>
<dbReference type="GO" id="GO:0051301">
    <property type="term" value="P:cell division"/>
    <property type="evidence" value="ECO:0007669"/>
    <property type="project" value="UniProtKB-KW"/>
</dbReference>
<dbReference type="GO" id="GO:0008764">
    <property type="term" value="F:UDP-N-acetylmuramoylalanine-D-glutamate ligase activity"/>
    <property type="evidence" value="ECO:0007669"/>
    <property type="project" value="UniProtKB-UniRule"/>
</dbReference>
<accession>A0A2M8CFZ3</accession>
<dbReference type="InterPro" id="IPR036615">
    <property type="entry name" value="Mur_ligase_C_dom_sf"/>
</dbReference>
<dbReference type="Proteomes" id="UP000182763">
    <property type="component" value="Unassembled WGS sequence"/>
</dbReference>
<dbReference type="Proteomes" id="UP000231493">
    <property type="component" value="Unassembled WGS sequence"/>
</dbReference>
<evidence type="ECO:0000256" key="8">
    <source>
        <dbReference type="RuleBase" id="RU003664"/>
    </source>
</evidence>
<dbReference type="UniPathway" id="UPA00219"/>
<evidence type="ECO:0000313" key="15">
    <source>
        <dbReference type="Proteomes" id="UP000182763"/>
    </source>
</evidence>
<evidence type="ECO:0000259" key="10">
    <source>
        <dbReference type="Pfam" id="PF08245"/>
    </source>
</evidence>
<dbReference type="InterPro" id="IPR004101">
    <property type="entry name" value="Mur_ligase_C"/>
</dbReference>
<keyword evidence="7 8" id="KW-0961">Cell wall biogenesis/degradation</keyword>
<keyword evidence="7 8" id="KW-0133">Cell shape</keyword>
<evidence type="ECO:0000259" key="9">
    <source>
        <dbReference type="Pfam" id="PF02875"/>
    </source>
</evidence>
<dbReference type="GO" id="GO:0008360">
    <property type="term" value="P:regulation of cell shape"/>
    <property type="evidence" value="ECO:0007669"/>
    <property type="project" value="UniProtKB-KW"/>
</dbReference>
<evidence type="ECO:0000256" key="2">
    <source>
        <dbReference type="ARBA" id="ARBA00004752"/>
    </source>
</evidence>
<comment type="subcellular location">
    <subcellularLocation>
        <location evidence="1 7 8">Cytoplasm</location>
    </subcellularLocation>
</comment>
<keyword evidence="7 8" id="KW-0573">Peptidoglycan synthesis</keyword>
<evidence type="ECO:0000313" key="11">
    <source>
        <dbReference type="EMBL" id="OIP73144.1"/>
    </source>
</evidence>
<dbReference type="GO" id="GO:0009252">
    <property type="term" value="P:peptidoglycan biosynthetic process"/>
    <property type="evidence" value="ECO:0007669"/>
    <property type="project" value="UniProtKB-UniRule"/>
</dbReference>
<dbReference type="SUPFAM" id="SSF53244">
    <property type="entry name" value="MurD-like peptide ligases, peptide-binding domain"/>
    <property type="match status" value="1"/>
</dbReference>
<dbReference type="InterPro" id="IPR036565">
    <property type="entry name" value="Mur-like_cat_sf"/>
</dbReference>
<feature type="domain" description="Mur ligase C-terminal" evidence="9">
    <location>
        <begin position="324"/>
        <end position="444"/>
    </location>
</feature>
<comment type="similarity">
    <text evidence="7">Belongs to the MurCDEF family.</text>
</comment>
<feature type="binding site" evidence="7">
    <location>
        <begin position="123"/>
        <end position="129"/>
    </location>
    <ligand>
        <name>ATP</name>
        <dbReference type="ChEBI" id="CHEBI:30616"/>
    </ligand>
</feature>
<dbReference type="Gene3D" id="3.90.190.20">
    <property type="entry name" value="Mur ligase, C-terminal domain"/>
    <property type="match status" value="1"/>
</dbReference>
<comment type="caution">
    <text evidence="11">The sequence shown here is derived from an EMBL/GenBank/DDBJ whole genome shotgun (WGS) entry which is preliminary data.</text>
</comment>
<proteinExistence type="inferred from homology"/>
<keyword evidence="4 7" id="KW-0436">Ligase</keyword>
<dbReference type="EC" id="6.3.2.9" evidence="7 8"/>
<keyword evidence="3 7" id="KW-0963">Cytoplasm</keyword>
<dbReference type="PANTHER" id="PTHR43692">
    <property type="entry name" value="UDP-N-ACETYLMURAMOYLALANINE--D-GLUTAMATE LIGASE"/>
    <property type="match status" value="1"/>
</dbReference>
<comment type="function">
    <text evidence="7 8">Cell wall formation. Catalyzes the addition of glutamate to the nucleotide precursor UDP-N-acetylmuramoyl-L-alanine (UMA).</text>
</comment>
<evidence type="ECO:0000313" key="17">
    <source>
        <dbReference type="Proteomes" id="UP000230646"/>
    </source>
</evidence>
<dbReference type="EMBL" id="PFIP01000032">
    <property type="protein sequence ID" value="PIX34949.1"/>
    <property type="molecule type" value="Genomic_DNA"/>
</dbReference>
<dbReference type="Gene3D" id="3.40.50.720">
    <property type="entry name" value="NAD(P)-binding Rossmann-like Domain"/>
    <property type="match status" value="1"/>
</dbReference>
<evidence type="ECO:0000256" key="7">
    <source>
        <dbReference type="HAMAP-Rule" id="MF_00639"/>
    </source>
</evidence>
<dbReference type="NCBIfam" id="TIGR01087">
    <property type="entry name" value="murD"/>
    <property type="match status" value="1"/>
</dbReference>
<evidence type="ECO:0000256" key="3">
    <source>
        <dbReference type="ARBA" id="ARBA00022490"/>
    </source>
</evidence>
<sequence>MTKIFEDLKNKRITIMGLGLNQGGLGVTQFLVKAGAQILVTDLKTKEELNPSLEKLKGFNIKYVLGRHREEDFINTDMVIQNPAIPHHSKYLKIARSQGIPIETDLGFFFQLCPSKKIIAIAGTKGKSTVSFLIYHIFKEAQKEVALAGNIGISVLDILEKITPQTWVILEISTWQMEGMKKHKFRPQTAVLTNILPDHLDRYPNFKEYAQAEKLIFQHQRSKDNLVVNFDNEETIQVKEETKSQVYWFSTKEKIEPGSYLEKDNLFFQSGEHKIPFAKISNLTLPGTHHLENILAAGTVGFIHKIPAEIILRAIKNFPGLPYRLEFIREFKGIKFYNDSCSTTPEATLAALESFPQQSIILILGGKDKKLDYEKLGKAIGKNKEIKKIILLQHPDYDASPKIFSALKKYFDPEKIILASNLKIGVEAALQKTQPNEIILLSPAAASFGMFKNEFDRGDQFNTAVKNLKRQKP</sequence>
<comment type="catalytic activity">
    <reaction evidence="7 8">
        <text>UDP-N-acetyl-alpha-D-muramoyl-L-alanine + D-glutamate + ATP = UDP-N-acetyl-alpha-D-muramoyl-L-alanyl-D-glutamate + ADP + phosphate + H(+)</text>
        <dbReference type="Rhea" id="RHEA:16429"/>
        <dbReference type="ChEBI" id="CHEBI:15378"/>
        <dbReference type="ChEBI" id="CHEBI:29986"/>
        <dbReference type="ChEBI" id="CHEBI:30616"/>
        <dbReference type="ChEBI" id="CHEBI:43474"/>
        <dbReference type="ChEBI" id="CHEBI:83898"/>
        <dbReference type="ChEBI" id="CHEBI:83900"/>
        <dbReference type="ChEBI" id="CHEBI:456216"/>
        <dbReference type="EC" id="6.3.2.9"/>
    </reaction>
</comment>
<reference evidence="16 17" key="3">
    <citation type="submission" date="2017-09" db="EMBL/GenBank/DDBJ databases">
        <title>Depth-based differentiation of microbial function through sediment-hosted aquifers and enrichment of novel symbionts in the deep terrestrial subsurface.</title>
        <authorList>
            <person name="Probst A.J."/>
            <person name="Ladd B."/>
            <person name="Jarett J.K."/>
            <person name="Geller-Mcgrath D.E."/>
            <person name="Sieber C.M."/>
            <person name="Emerson J.B."/>
            <person name="Anantharaman K."/>
            <person name="Thomas B.C."/>
            <person name="Malmstrom R."/>
            <person name="Stieglmeier M."/>
            <person name="Klingl A."/>
            <person name="Woyke T."/>
            <person name="Ryan C.M."/>
            <person name="Banfield J.F."/>
        </authorList>
    </citation>
    <scope>NUCLEOTIDE SEQUENCE [LARGE SCALE GENOMIC DNA]</scope>
    <source>
        <strain evidence="13">CG_4_10_14_3_um_filter_34_13</strain>
        <strain evidence="14">CG_4_9_14_3_um_filter_33_16</strain>
    </source>
</reference>
<dbReference type="STRING" id="1805029.AUK42_01490"/>
<keyword evidence="6 7" id="KW-0067">ATP-binding</keyword>
<dbReference type="Pfam" id="PF21799">
    <property type="entry name" value="MurD-like_N"/>
    <property type="match status" value="1"/>
</dbReference>
<protein>
    <recommendedName>
        <fullName evidence="7 8">UDP-N-acetylmuramoylalanine--D-glutamate ligase</fullName>
        <ecNumber evidence="7 8">6.3.2.9</ecNumber>
    </recommendedName>
    <alternativeName>
        <fullName evidence="7">D-glutamic acid-adding enzyme</fullName>
    </alternativeName>
    <alternativeName>
        <fullName evidence="7">UDP-N-acetylmuramoyl-L-alanyl-D-glutamate synthetase</fullName>
    </alternativeName>
</protein>
<evidence type="ECO:0000313" key="13">
    <source>
        <dbReference type="EMBL" id="PIY31044.1"/>
    </source>
</evidence>
<evidence type="ECO:0000313" key="16">
    <source>
        <dbReference type="Proteomes" id="UP000228560"/>
    </source>
</evidence>
<dbReference type="HAMAP" id="MF_00639">
    <property type="entry name" value="MurD"/>
    <property type="match status" value="1"/>
</dbReference>
<dbReference type="Pfam" id="PF08245">
    <property type="entry name" value="Mur_ligase_M"/>
    <property type="match status" value="1"/>
</dbReference>
<evidence type="ECO:0000256" key="4">
    <source>
        <dbReference type="ARBA" id="ARBA00022598"/>
    </source>
</evidence>
<dbReference type="InterPro" id="IPR005762">
    <property type="entry name" value="MurD"/>
</dbReference>
<evidence type="ECO:0000256" key="5">
    <source>
        <dbReference type="ARBA" id="ARBA00022741"/>
    </source>
</evidence>
<comment type="pathway">
    <text evidence="2 7 8">Cell wall biogenesis; peptidoglycan biosynthesis.</text>
</comment>
<accession>A0A1J5H1Y9</accession>
<evidence type="ECO:0000256" key="6">
    <source>
        <dbReference type="ARBA" id="ARBA00022840"/>
    </source>
</evidence>
<dbReference type="GO" id="GO:0071555">
    <property type="term" value="P:cell wall organization"/>
    <property type="evidence" value="ECO:0007669"/>
    <property type="project" value="UniProtKB-KW"/>
</dbReference>
<dbReference type="EMBL" id="PFKO01000393">
    <property type="protein sequence ID" value="PIY31044.1"/>
    <property type="molecule type" value="Genomic_DNA"/>
</dbReference>
<dbReference type="SUPFAM" id="SSF51984">
    <property type="entry name" value="MurCD N-terminal domain"/>
    <property type="match status" value="1"/>
</dbReference>
<dbReference type="Proteomes" id="UP000228560">
    <property type="component" value="Unassembled WGS sequence"/>
</dbReference>
<evidence type="ECO:0000313" key="14">
    <source>
        <dbReference type="EMBL" id="PJB57936.1"/>
    </source>
</evidence>